<accession>A0A6N9JJU6</accession>
<comment type="caution">
    <text evidence="1">The sequence shown here is derived from an EMBL/GenBank/DDBJ whole genome shotgun (WGS) entry which is preliminary data.</text>
</comment>
<sequence>MLNEVTVRGGFTALNVKSGKCVLQFELDPKYRDSIPKLVEFTGQMLNIHVYDDQEVMFVDRDTGEVAYEDAPLLLPGVAGE</sequence>
<protein>
    <submittedName>
        <fullName evidence="1">Uncharacterized protein</fullName>
    </submittedName>
</protein>
<dbReference type="RefSeq" id="WP_161160585.1">
    <property type="nucleotide sequence ID" value="NZ_WWSR01000010.1"/>
</dbReference>
<evidence type="ECO:0000313" key="2">
    <source>
        <dbReference type="Proteomes" id="UP000469380"/>
    </source>
</evidence>
<proteinExistence type="predicted"/>
<dbReference type="EMBL" id="WWSR01000010">
    <property type="protein sequence ID" value="MZJ39643.1"/>
    <property type="molecule type" value="Genomic_DNA"/>
</dbReference>
<gene>
    <name evidence="1" type="ORF">GT464_06745</name>
</gene>
<reference evidence="1 2" key="1">
    <citation type="journal article" date="2019" name="Nat. Med.">
        <title>A library of human gut bacterial isolates paired with longitudinal multiomics data enables mechanistic microbiome research.</title>
        <authorList>
            <person name="Poyet M."/>
            <person name="Groussin M."/>
            <person name="Gibbons S.M."/>
            <person name="Avila-Pacheco J."/>
            <person name="Jiang X."/>
            <person name="Kearney S.M."/>
            <person name="Perrotta A.R."/>
            <person name="Berdy B."/>
            <person name="Zhao S."/>
            <person name="Lieberman T.D."/>
            <person name="Swanson P.K."/>
            <person name="Smith M."/>
            <person name="Roesemann S."/>
            <person name="Alexander J.E."/>
            <person name="Rich S.A."/>
            <person name="Livny J."/>
            <person name="Vlamakis H."/>
            <person name="Clish C."/>
            <person name="Bullock K."/>
            <person name="Deik A."/>
            <person name="Scott J."/>
            <person name="Pierce K.A."/>
            <person name="Xavier R.J."/>
            <person name="Alm E.J."/>
        </authorList>
    </citation>
    <scope>NUCLEOTIDE SEQUENCE [LARGE SCALE GENOMIC DNA]</scope>
    <source>
        <strain evidence="1 2">BIOML-A20</strain>
    </source>
</reference>
<dbReference type="Proteomes" id="UP000469380">
    <property type="component" value="Unassembled WGS sequence"/>
</dbReference>
<evidence type="ECO:0000313" key="1">
    <source>
        <dbReference type="EMBL" id="MZJ39643.1"/>
    </source>
</evidence>
<name>A0A6N9JJU6_9ACTN</name>
<dbReference type="AlphaFoldDB" id="A0A6N9JJU6"/>
<organism evidence="1 2">
    <name type="scientific">Collinsella aerofaciens</name>
    <dbReference type="NCBI Taxonomy" id="74426"/>
    <lineage>
        <taxon>Bacteria</taxon>
        <taxon>Bacillati</taxon>
        <taxon>Actinomycetota</taxon>
        <taxon>Coriobacteriia</taxon>
        <taxon>Coriobacteriales</taxon>
        <taxon>Coriobacteriaceae</taxon>
        <taxon>Collinsella</taxon>
    </lineage>
</organism>